<dbReference type="EMBL" id="BARW01025422">
    <property type="protein sequence ID" value="GAJ08398.1"/>
    <property type="molecule type" value="Genomic_DNA"/>
</dbReference>
<protein>
    <submittedName>
        <fullName evidence="1">Uncharacterized protein</fullName>
    </submittedName>
</protein>
<dbReference type="AlphaFoldDB" id="X1TST7"/>
<comment type="caution">
    <text evidence="1">The sequence shown here is derived from an EMBL/GenBank/DDBJ whole genome shotgun (WGS) entry which is preliminary data.</text>
</comment>
<proteinExistence type="predicted"/>
<evidence type="ECO:0000313" key="1">
    <source>
        <dbReference type="EMBL" id="GAJ08398.1"/>
    </source>
</evidence>
<reference evidence="1" key="1">
    <citation type="journal article" date="2014" name="Front. Microbiol.">
        <title>High frequency of phylogenetically diverse reductive dehalogenase-homologous genes in deep subseafloor sedimentary metagenomes.</title>
        <authorList>
            <person name="Kawai M."/>
            <person name="Futagami T."/>
            <person name="Toyoda A."/>
            <person name="Takaki Y."/>
            <person name="Nishi S."/>
            <person name="Hori S."/>
            <person name="Arai W."/>
            <person name="Tsubouchi T."/>
            <person name="Morono Y."/>
            <person name="Uchiyama I."/>
            <person name="Ito T."/>
            <person name="Fujiyama A."/>
            <person name="Inagaki F."/>
            <person name="Takami H."/>
        </authorList>
    </citation>
    <scope>NUCLEOTIDE SEQUENCE</scope>
    <source>
        <strain evidence="1">Expedition CK06-06</strain>
    </source>
</reference>
<gene>
    <name evidence="1" type="ORF">S12H4_41676</name>
</gene>
<name>X1TST7_9ZZZZ</name>
<sequence length="63" mass="7157">MDKIELTFTEERKTKRAVLFHEELGDQAWSDQDVAIGPLYIKKQALEMIGNPSKVKVTIEPLG</sequence>
<organism evidence="1">
    <name type="scientific">marine sediment metagenome</name>
    <dbReference type="NCBI Taxonomy" id="412755"/>
    <lineage>
        <taxon>unclassified sequences</taxon>
        <taxon>metagenomes</taxon>
        <taxon>ecological metagenomes</taxon>
    </lineage>
</organism>
<accession>X1TST7</accession>